<organism evidence="1 2">
    <name type="scientific">Persea americana</name>
    <name type="common">Avocado</name>
    <dbReference type="NCBI Taxonomy" id="3435"/>
    <lineage>
        <taxon>Eukaryota</taxon>
        <taxon>Viridiplantae</taxon>
        <taxon>Streptophyta</taxon>
        <taxon>Embryophyta</taxon>
        <taxon>Tracheophyta</taxon>
        <taxon>Spermatophyta</taxon>
        <taxon>Magnoliopsida</taxon>
        <taxon>Magnoliidae</taxon>
        <taxon>Laurales</taxon>
        <taxon>Lauraceae</taxon>
        <taxon>Persea</taxon>
    </lineage>
</organism>
<evidence type="ECO:0000313" key="1">
    <source>
        <dbReference type="EMBL" id="KAJ8635536.1"/>
    </source>
</evidence>
<proteinExistence type="predicted"/>
<comment type="caution">
    <text evidence="1">The sequence shown here is derived from an EMBL/GenBank/DDBJ whole genome shotgun (WGS) entry which is preliminary data.</text>
</comment>
<dbReference type="Proteomes" id="UP001234297">
    <property type="component" value="Chromosome 3"/>
</dbReference>
<accession>A0ACC2LQ46</accession>
<evidence type="ECO:0000313" key="2">
    <source>
        <dbReference type="Proteomes" id="UP001234297"/>
    </source>
</evidence>
<name>A0ACC2LQ46_PERAE</name>
<reference evidence="1 2" key="1">
    <citation type="journal article" date="2022" name="Hortic Res">
        <title>A haplotype resolved chromosomal level avocado genome allows analysis of novel avocado genes.</title>
        <authorList>
            <person name="Nath O."/>
            <person name="Fletcher S.J."/>
            <person name="Hayward A."/>
            <person name="Shaw L.M."/>
            <person name="Masouleh A.K."/>
            <person name="Furtado A."/>
            <person name="Henry R.J."/>
            <person name="Mitter N."/>
        </authorList>
    </citation>
    <scope>NUCLEOTIDE SEQUENCE [LARGE SCALE GENOMIC DNA]</scope>
    <source>
        <strain evidence="2">cv. Hass</strain>
    </source>
</reference>
<keyword evidence="2" id="KW-1185">Reference proteome</keyword>
<gene>
    <name evidence="1" type="ORF">MRB53_009803</name>
</gene>
<dbReference type="EMBL" id="CM056811">
    <property type="protein sequence ID" value="KAJ8635536.1"/>
    <property type="molecule type" value="Genomic_DNA"/>
</dbReference>
<protein>
    <submittedName>
        <fullName evidence="1">Uncharacterized protein</fullName>
    </submittedName>
</protein>
<sequence>MQGQPEAKIFRTRPLSFSDEMRILFGGTQARGEETWTPSSGSFPEELNTQMPSPPPHIDNTHNHVQGETFEDILTKELMKSARRKRPCPSQSRRDVRNNKYDENMERLVIILEEDKKEEDRKKEEMKEEARKEEERK</sequence>